<organism evidence="1 2">
    <name type="scientific">Lasiosphaeris hirsuta</name>
    <dbReference type="NCBI Taxonomy" id="260670"/>
    <lineage>
        <taxon>Eukaryota</taxon>
        <taxon>Fungi</taxon>
        <taxon>Dikarya</taxon>
        <taxon>Ascomycota</taxon>
        <taxon>Pezizomycotina</taxon>
        <taxon>Sordariomycetes</taxon>
        <taxon>Sordariomycetidae</taxon>
        <taxon>Sordariales</taxon>
        <taxon>Lasiosphaeriaceae</taxon>
        <taxon>Lasiosphaeris</taxon>
    </lineage>
</organism>
<evidence type="ECO:0000313" key="2">
    <source>
        <dbReference type="Proteomes" id="UP001172102"/>
    </source>
</evidence>
<protein>
    <submittedName>
        <fullName evidence="1">Uncharacterized protein</fullName>
    </submittedName>
</protein>
<accession>A0AA40B9K9</accession>
<sequence>MPTSVGSKQGDDPGTVRFTNVQDLFNVMDRTTRDSLTVISTASPYHFYIIY</sequence>
<keyword evidence="2" id="KW-1185">Reference proteome</keyword>
<dbReference type="Proteomes" id="UP001172102">
    <property type="component" value="Unassembled WGS sequence"/>
</dbReference>
<evidence type="ECO:0000313" key="1">
    <source>
        <dbReference type="EMBL" id="KAK0730185.1"/>
    </source>
</evidence>
<gene>
    <name evidence="1" type="ORF">B0H67DRAFT_561023</name>
</gene>
<proteinExistence type="predicted"/>
<reference evidence="1" key="1">
    <citation type="submission" date="2023-06" db="EMBL/GenBank/DDBJ databases">
        <title>Genome-scale phylogeny and comparative genomics of the fungal order Sordariales.</title>
        <authorList>
            <consortium name="Lawrence Berkeley National Laboratory"/>
            <person name="Hensen N."/>
            <person name="Bonometti L."/>
            <person name="Westerberg I."/>
            <person name="Brannstrom I.O."/>
            <person name="Guillou S."/>
            <person name="Cros-Aarteil S."/>
            <person name="Calhoun S."/>
            <person name="Haridas S."/>
            <person name="Kuo A."/>
            <person name="Mondo S."/>
            <person name="Pangilinan J."/>
            <person name="Riley R."/>
            <person name="Labutti K."/>
            <person name="Andreopoulos B."/>
            <person name="Lipzen A."/>
            <person name="Chen C."/>
            <person name="Yanf M."/>
            <person name="Daum C."/>
            <person name="Ng V."/>
            <person name="Clum A."/>
            <person name="Steindorff A."/>
            <person name="Ohm R."/>
            <person name="Martin F."/>
            <person name="Silar P."/>
            <person name="Natvig D."/>
            <person name="Lalanne C."/>
            <person name="Gautier V."/>
            <person name="Ament-Velasquez S.L."/>
            <person name="Kruys A."/>
            <person name="Hutchinson M.I."/>
            <person name="Powell A.J."/>
            <person name="Barry K."/>
            <person name="Miller A.N."/>
            <person name="Grigoriev I.V."/>
            <person name="Debuchy R."/>
            <person name="Gladieux P."/>
            <person name="Thoren M.H."/>
            <person name="Johannesson H."/>
        </authorList>
    </citation>
    <scope>NUCLEOTIDE SEQUENCE</scope>
    <source>
        <strain evidence="1">SMH4607-1</strain>
    </source>
</reference>
<dbReference type="EMBL" id="JAUKUA010000001">
    <property type="protein sequence ID" value="KAK0730185.1"/>
    <property type="molecule type" value="Genomic_DNA"/>
</dbReference>
<name>A0AA40B9K9_9PEZI</name>
<dbReference type="AlphaFoldDB" id="A0AA40B9K9"/>
<comment type="caution">
    <text evidence="1">The sequence shown here is derived from an EMBL/GenBank/DDBJ whole genome shotgun (WGS) entry which is preliminary data.</text>
</comment>